<reference evidence="5 6" key="1">
    <citation type="submission" date="2023-12" db="EMBL/GenBank/DDBJ databases">
        <title>A high-quality genome assembly for Dillenia turbinata (Dilleniales).</title>
        <authorList>
            <person name="Chanderbali A."/>
        </authorList>
    </citation>
    <scope>NUCLEOTIDE SEQUENCE [LARGE SCALE GENOMIC DNA]</scope>
    <source>
        <strain evidence="5">LSX21</strain>
        <tissue evidence="5">Leaf</tissue>
    </source>
</reference>
<dbReference type="GO" id="GO:0030544">
    <property type="term" value="F:Hsp70 protein binding"/>
    <property type="evidence" value="ECO:0007669"/>
    <property type="project" value="InterPro"/>
</dbReference>
<evidence type="ECO:0000256" key="2">
    <source>
        <dbReference type="ARBA" id="ARBA00022737"/>
    </source>
</evidence>
<sequence>MEKMQGNNLKIRGINLHDFGGTTEAPCRFRFALTHLDGRQLLVISNPGEIVEPGQYKAINDKGMPQHQWPFIKGRLYIHFDVVLPDSGTFHPDQCRALETILPPRPSIHLSAMVADECEETTMHDRSSTSNGSKRHTMKMTTRSHQRLECNVPSSNKVLLGSSPDE</sequence>
<dbReference type="PANTHER" id="PTHR43888">
    <property type="entry name" value="DNAJ-LIKE-2, ISOFORM A-RELATED"/>
    <property type="match status" value="1"/>
</dbReference>
<dbReference type="InterPro" id="IPR008971">
    <property type="entry name" value="HSP40/DnaJ_pept-bd"/>
</dbReference>
<dbReference type="InterPro" id="IPR044713">
    <property type="entry name" value="DNJA1/2-like"/>
</dbReference>
<dbReference type="GO" id="GO:0008270">
    <property type="term" value="F:zinc ion binding"/>
    <property type="evidence" value="ECO:0007669"/>
    <property type="project" value="UniProtKB-KW"/>
</dbReference>
<keyword evidence="6" id="KW-1185">Reference proteome</keyword>
<keyword evidence="1" id="KW-0479">Metal-binding</keyword>
<protein>
    <submittedName>
        <fullName evidence="5">Chaperone DnaJ, C-terminal</fullName>
    </submittedName>
</protein>
<dbReference type="Proteomes" id="UP001370490">
    <property type="component" value="Unassembled WGS sequence"/>
</dbReference>
<evidence type="ECO:0000313" key="5">
    <source>
        <dbReference type="EMBL" id="KAK6926437.1"/>
    </source>
</evidence>
<gene>
    <name evidence="5" type="ORF">RJ641_008156</name>
</gene>
<keyword evidence="3" id="KW-0863">Zinc-finger</keyword>
<dbReference type="AlphaFoldDB" id="A0AAN8VBS9"/>
<organism evidence="5 6">
    <name type="scientific">Dillenia turbinata</name>
    <dbReference type="NCBI Taxonomy" id="194707"/>
    <lineage>
        <taxon>Eukaryota</taxon>
        <taxon>Viridiplantae</taxon>
        <taxon>Streptophyta</taxon>
        <taxon>Embryophyta</taxon>
        <taxon>Tracheophyta</taxon>
        <taxon>Spermatophyta</taxon>
        <taxon>Magnoliopsida</taxon>
        <taxon>eudicotyledons</taxon>
        <taxon>Gunneridae</taxon>
        <taxon>Pentapetalae</taxon>
        <taxon>Dilleniales</taxon>
        <taxon>Dilleniaceae</taxon>
        <taxon>Dillenia</taxon>
    </lineage>
</organism>
<evidence type="ECO:0000256" key="1">
    <source>
        <dbReference type="ARBA" id="ARBA00022723"/>
    </source>
</evidence>
<evidence type="ECO:0000256" key="4">
    <source>
        <dbReference type="ARBA" id="ARBA00022833"/>
    </source>
</evidence>
<dbReference type="EMBL" id="JBAMMX010000015">
    <property type="protein sequence ID" value="KAK6926437.1"/>
    <property type="molecule type" value="Genomic_DNA"/>
</dbReference>
<comment type="caution">
    <text evidence="5">The sequence shown here is derived from an EMBL/GenBank/DDBJ whole genome shotgun (WGS) entry which is preliminary data.</text>
</comment>
<dbReference type="Gene3D" id="2.60.260.20">
    <property type="entry name" value="Urease metallochaperone UreE, N-terminal domain"/>
    <property type="match status" value="1"/>
</dbReference>
<dbReference type="GO" id="GO:0051082">
    <property type="term" value="F:unfolded protein binding"/>
    <property type="evidence" value="ECO:0007669"/>
    <property type="project" value="InterPro"/>
</dbReference>
<dbReference type="SUPFAM" id="SSF49493">
    <property type="entry name" value="HSP40/DnaJ peptide-binding domain"/>
    <property type="match status" value="1"/>
</dbReference>
<dbReference type="GO" id="GO:0006457">
    <property type="term" value="P:protein folding"/>
    <property type="evidence" value="ECO:0007669"/>
    <property type="project" value="InterPro"/>
</dbReference>
<accession>A0AAN8VBS9</accession>
<proteinExistence type="predicted"/>
<evidence type="ECO:0000313" key="6">
    <source>
        <dbReference type="Proteomes" id="UP001370490"/>
    </source>
</evidence>
<keyword evidence="4" id="KW-0862">Zinc</keyword>
<name>A0AAN8VBS9_9MAGN</name>
<evidence type="ECO:0000256" key="3">
    <source>
        <dbReference type="ARBA" id="ARBA00022771"/>
    </source>
</evidence>
<keyword evidence="2" id="KW-0677">Repeat</keyword>
<dbReference type="FunFam" id="2.60.260.20:FF:000003">
    <property type="entry name" value="DnaJ subfamily A member 2"/>
    <property type="match status" value="1"/>
</dbReference>